<reference evidence="1 2" key="1">
    <citation type="submission" date="2012-05" db="EMBL/GenBank/DDBJ databases">
        <title>Finished chromosome of genome of Oscillatoria sp. PCC 7112.</title>
        <authorList>
            <consortium name="US DOE Joint Genome Institute"/>
            <person name="Gugger M."/>
            <person name="Coursin T."/>
            <person name="Rippka R."/>
            <person name="Tandeau De Marsac N."/>
            <person name="Huntemann M."/>
            <person name="Wei C.-L."/>
            <person name="Han J."/>
            <person name="Detter J.C."/>
            <person name="Han C."/>
            <person name="Tapia R."/>
            <person name="Davenport K."/>
            <person name="Daligault H."/>
            <person name="Erkkila T."/>
            <person name="Gu W."/>
            <person name="Munk A.C.C."/>
            <person name="Teshima H."/>
            <person name="Xu Y."/>
            <person name="Chain P."/>
            <person name="Chen A."/>
            <person name="Krypides N."/>
            <person name="Mavromatis K."/>
            <person name="Markowitz V."/>
            <person name="Szeto E."/>
            <person name="Ivanova N."/>
            <person name="Mikhailova N."/>
            <person name="Ovchinnikova G."/>
            <person name="Pagani I."/>
            <person name="Pati A."/>
            <person name="Goodwin L."/>
            <person name="Peters L."/>
            <person name="Pitluck S."/>
            <person name="Woyke T."/>
            <person name="Kerfeld C."/>
        </authorList>
    </citation>
    <scope>NUCLEOTIDE SEQUENCE [LARGE SCALE GENOMIC DNA]</scope>
    <source>
        <strain evidence="1 2">PCC 7112</strain>
    </source>
</reference>
<dbReference type="OrthoDB" id="467081at2"/>
<dbReference type="SUPFAM" id="SSF143847">
    <property type="entry name" value="XisI-like"/>
    <property type="match status" value="1"/>
</dbReference>
<keyword evidence="2" id="KW-1185">Reference proteome</keyword>
<dbReference type="RefSeq" id="WP_015178785.1">
    <property type="nucleotide sequence ID" value="NC_019729.1"/>
</dbReference>
<dbReference type="AlphaFoldDB" id="K9VQ10"/>
<evidence type="ECO:0000313" key="2">
    <source>
        <dbReference type="Proteomes" id="UP000010478"/>
    </source>
</evidence>
<dbReference type="Gene3D" id="3.30.310.110">
    <property type="entry name" value="XisI-like"/>
    <property type="match status" value="1"/>
</dbReference>
<dbReference type="eggNOG" id="ENOG5030PCX">
    <property type="taxonomic scope" value="Bacteria"/>
</dbReference>
<dbReference type="CDD" id="cd16382">
    <property type="entry name" value="XisI-like"/>
    <property type="match status" value="1"/>
</dbReference>
<dbReference type="Pfam" id="PF08869">
    <property type="entry name" value="XisI"/>
    <property type="match status" value="1"/>
</dbReference>
<proteinExistence type="predicted"/>
<dbReference type="EMBL" id="CP003614">
    <property type="protein sequence ID" value="AFZ09572.1"/>
    <property type="molecule type" value="Genomic_DNA"/>
</dbReference>
<sequence>MDRLAKYRQIVRTFLMEYSKTKPINDDIEIQVLFDTEHDHYQIVDLGWDGHNRIYSCPIHLDIRDGKVWIQRNQTDELIAQELVLMGVAREDIVLGLQPPYARQFTSYGVA</sequence>
<dbReference type="KEGG" id="oni:Osc7112_5334"/>
<dbReference type="PATRIC" id="fig|179408.3.peg.6664"/>
<dbReference type="InterPro" id="IPR014968">
    <property type="entry name" value="XisI"/>
</dbReference>
<name>K9VQ10_9CYAN</name>
<dbReference type="InterPro" id="IPR035943">
    <property type="entry name" value="XisI-like_sf"/>
</dbReference>
<evidence type="ECO:0000313" key="1">
    <source>
        <dbReference type="EMBL" id="AFZ09572.1"/>
    </source>
</evidence>
<protein>
    <submittedName>
        <fullName evidence="1">XisI protein</fullName>
    </submittedName>
</protein>
<dbReference type="HOGENOM" id="CLU_149829_1_0_3"/>
<organism evidence="1 2">
    <name type="scientific">Phormidium nigroviride PCC 7112</name>
    <dbReference type="NCBI Taxonomy" id="179408"/>
    <lineage>
        <taxon>Bacteria</taxon>
        <taxon>Bacillati</taxon>
        <taxon>Cyanobacteriota</taxon>
        <taxon>Cyanophyceae</taxon>
        <taxon>Oscillatoriophycideae</taxon>
        <taxon>Oscillatoriales</taxon>
        <taxon>Oscillatoriaceae</taxon>
        <taxon>Phormidium</taxon>
    </lineage>
</organism>
<dbReference type="STRING" id="179408.Osc7112_5334"/>
<gene>
    <name evidence="1" type="ORF">Osc7112_5334</name>
</gene>
<accession>K9VQ10</accession>
<dbReference type="Proteomes" id="UP000010478">
    <property type="component" value="Chromosome"/>
</dbReference>